<dbReference type="eggNOG" id="COG4701">
    <property type="taxonomic scope" value="Bacteria"/>
</dbReference>
<sequence length="155" mass="17432">MKINKLFSTATEYLDSHENMSGLLQVAQRLSEIQKACQSILPRHFSACSVFKLESGKMIIGVPNQSIAARIRQQIPYLQAELGKAGWPVDSIRLKVQLAQKRFSEIPITKKTLSPKAYESLVDLYSSLEKTKQNDRLTSALSELIKTHQQKSGQD</sequence>
<keyword evidence="2" id="KW-1185">Reference proteome</keyword>
<protein>
    <recommendedName>
        <fullName evidence="3">DUF721 domain-containing protein</fullName>
    </recommendedName>
</protein>
<dbReference type="OrthoDB" id="8521216at2"/>
<gene>
    <name evidence="1" type="ORF">OFBG_01643</name>
</gene>
<organism evidence="1 2">
    <name type="scientific">Oxalobacter formigenes OXCC13</name>
    <dbReference type="NCBI Taxonomy" id="556269"/>
    <lineage>
        <taxon>Bacteria</taxon>
        <taxon>Pseudomonadati</taxon>
        <taxon>Pseudomonadota</taxon>
        <taxon>Betaproteobacteria</taxon>
        <taxon>Burkholderiales</taxon>
        <taxon>Oxalobacteraceae</taxon>
        <taxon>Oxalobacter</taxon>
    </lineage>
</organism>
<reference evidence="1 2" key="1">
    <citation type="submission" date="2009-02" db="EMBL/GenBank/DDBJ databases">
        <title>The Genome Sequence of Oxalobacter formigenes OXCC13.</title>
        <authorList>
            <consortium name="The Broad Institute Genome Sequencing Platform"/>
            <person name="Ward D."/>
            <person name="Young S.K."/>
            <person name="Kodira C.D."/>
            <person name="Zeng Q."/>
            <person name="Koehrsen M."/>
            <person name="Alvarado L."/>
            <person name="Berlin A."/>
            <person name="Borenstein D."/>
            <person name="Chen Z."/>
            <person name="Engels R."/>
            <person name="Freedman E."/>
            <person name="Gellesch M."/>
            <person name="Goldberg J."/>
            <person name="Griggs A."/>
            <person name="Gujja S."/>
            <person name="Heiman D."/>
            <person name="Hepburn T."/>
            <person name="Howarth C."/>
            <person name="Jen D."/>
            <person name="Larson L."/>
            <person name="Lewis B."/>
            <person name="Mehta T."/>
            <person name="Park D."/>
            <person name="Pearson M."/>
            <person name="Roberts A."/>
            <person name="Saif S."/>
            <person name="Shea T."/>
            <person name="Shenoy N."/>
            <person name="Sisk P."/>
            <person name="Stolte C."/>
            <person name="Sykes S."/>
            <person name="Walk T."/>
            <person name="White J."/>
            <person name="Yandava C."/>
            <person name="Allison M.J."/>
            <person name="Lander E."/>
            <person name="Nusbaum C."/>
            <person name="Galagan J."/>
            <person name="Birren B."/>
        </authorList>
    </citation>
    <scope>NUCLEOTIDE SEQUENCE [LARGE SCALE GENOMIC DNA]</scope>
    <source>
        <strain evidence="1 2">OXCC13</strain>
    </source>
</reference>
<dbReference type="AlphaFoldDB" id="C3XBN9"/>
<dbReference type="RefSeq" id="WP_005881931.1">
    <property type="nucleotide sequence ID" value="NZ_CP019430.1"/>
</dbReference>
<proteinExistence type="predicted"/>
<evidence type="ECO:0008006" key="3">
    <source>
        <dbReference type="Google" id="ProtNLM"/>
    </source>
</evidence>
<dbReference type="EMBL" id="GG658170">
    <property type="protein sequence ID" value="EEO30615.1"/>
    <property type="molecule type" value="Genomic_DNA"/>
</dbReference>
<evidence type="ECO:0000313" key="2">
    <source>
        <dbReference type="Proteomes" id="UP000005089"/>
    </source>
</evidence>
<accession>C3XBN9</accession>
<dbReference type="GeneID" id="77134358"/>
<evidence type="ECO:0000313" key="1">
    <source>
        <dbReference type="EMBL" id="EEO30615.1"/>
    </source>
</evidence>
<dbReference type="HOGENOM" id="CLU_114851_0_0_4"/>
<dbReference type="Proteomes" id="UP000005089">
    <property type="component" value="Unassembled WGS sequence"/>
</dbReference>
<name>C3XBN9_OXAFO</name>